<evidence type="ECO:0000313" key="10">
    <source>
        <dbReference type="EMBL" id="OWK04378.1"/>
    </source>
</evidence>
<reference evidence="10 11" key="1">
    <citation type="journal article" date="2018" name="Mol. Genet. Genomics">
        <title>The red deer Cervus elaphus genome CerEla1.0: sequencing, annotating, genes, and chromosomes.</title>
        <authorList>
            <person name="Bana N.A."/>
            <person name="Nyiri A."/>
            <person name="Nagy J."/>
            <person name="Frank K."/>
            <person name="Nagy T."/>
            <person name="Steger V."/>
            <person name="Schiller M."/>
            <person name="Lakatos P."/>
            <person name="Sugar L."/>
            <person name="Horn P."/>
            <person name="Barta E."/>
            <person name="Orosz L."/>
        </authorList>
    </citation>
    <scope>NUCLEOTIDE SEQUENCE [LARGE SCALE GENOMIC DNA]</scope>
    <source>
        <strain evidence="10">Hungarian</strain>
    </source>
</reference>
<evidence type="ECO:0000256" key="5">
    <source>
        <dbReference type="ARBA" id="ARBA00023187"/>
    </source>
</evidence>
<keyword evidence="11" id="KW-1185">Reference proteome</keyword>
<comment type="function">
    <text evidence="8">Plays a role in pre-mRNA splicing as a core component of the spliceosomal U1, U2, U4 and U5 small nuclear ribonucleoproteins (snRNPs), the building blocks of the spliceosome. Component of both the pre-catalytic spliceosome B complex and activated spliceosome C complexes. As a component of the minor spliceosome, involved in the splicing of U12-type introns in pre-mRNAs.</text>
</comment>
<evidence type="ECO:0000256" key="2">
    <source>
        <dbReference type="ARBA" id="ARBA00008146"/>
    </source>
</evidence>
<evidence type="ECO:0000256" key="4">
    <source>
        <dbReference type="ARBA" id="ARBA00022664"/>
    </source>
</evidence>
<dbReference type="GO" id="GO:0005829">
    <property type="term" value="C:cytosol"/>
    <property type="evidence" value="ECO:0007669"/>
    <property type="project" value="UniProtKB-SubCell"/>
</dbReference>
<accession>A0A212CED9</accession>
<keyword evidence="6 8" id="KW-0539">Nucleus</keyword>
<sequence>MGLLKTPRSEMIPEKLQKREEEKVNSRPLSMLTQLVKNNTQVLENAKERWVEVSNGGKGKKSKPVDKDRCISKMFLCWVLVVL</sequence>
<gene>
    <name evidence="8" type="primary">SNRPD2</name>
    <name evidence="10" type="ORF">Celaphus_00016389</name>
</gene>
<feature type="region of interest" description="Disordered" evidence="9">
    <location>
        <begin position="1"/>
        <end position="26"/>
    </location>
</feature>
<evidence type="ECO:0000256" key="7">
    <source>
        <dbReference type="ARBA" id="ARBA00023274"/>
    </source>
</evidence>
<dbReference type="GO" id="GO:0008380">
    <property type="term" value="P:RNA splicing"/>
    <property type="evidence" value="ECO:0007669"/>
    <property type="project" value="UniProtKB-KW"/>
</dbReference>
<dbReference type="InterPro" id="IPR027248">
    <property type="entry name" value="Sm_D2"/>
</dbReference>
<evidence type="ECO:0000256" key="8">
    <source>
        <dbReference type="RuleBase" id="RU365051"/>
    </source>
</evidence>
<name>A0A212CED9_CEREH</name>
<evidence type="ECO:0000256" key="6">
    <source>
        <dbReference type="ARBA" id="ARBA00023242"/>
    </source>
</evidence>
<dbReference type="GO" id="GO:0006397">
    <property type="term" value="P:mRNA processing"/>
    <property type="evidence" value="ECO:0007669"/>
    <property type="project" value="UniProtKB-KW"/>
</dbReference>
<evidence type="ECO:0000256" key="1">
    <source>
        <dbReference type="ARBA" id="ARBA00004123"/>
    </source>
</evidence>
<dbReference type="Proteomes" id="UP000242450">
    <property type="component" value="Chromosome 21"/>
</dbReference>
<dbReference type="OrthoDB" id="437526at2759"/>
<dbReference type="EMBL" id="MKHE01000021">
    <property type="protein sequence ID" value="OWK04378.1"/>
    <property type="molecule type" value="Genomic_DNA"/>
</dbReference>
<proteinExistence type="inferred from homology"/>
<organism evidence="10 11">
    <name type="scientific">Cervus elaphus hippelaphus</name>
    <name type="common">European red deer</name>
    <dbReference type="NCBI Taxonomy" id="46360"/>
    <lineage>
        <taxon>Eukaryota</taxon>
        <taxon>Metazoa</taxon>
        <taxon>Chordata</taxon>
        <taxon>Craniata</taxon>
        <taxon>Vertebrata</taxon>
        <taxon>Euteleostomi</taxon>
        <taxon>Mammalia</taxon>
        <taxon>Eutheria</taxon>
        <taxon>Laurasiatheria</taxon>
        <taxon>Artiodactyla</taxon>
        <taxon>Ruminantia</taxon>
        <taxon>Pecora</taxon>
        <taxon>Cervidae</taxon>
        <taxon>Cervinae</taxon>
        <taxon>Cervus</taxon>
    </lineage>
</organism>
<keyword evidence="5 8" id="KW-0508">mRNA splicing</keyword>
<comment type="caution">
    <text evidence="10">The sequence shown here is derived from an EMBL/GenBank/DDBJ whole genome shotgun (WGS) entry which is preliminary data.</text>
</comment>
<dbReference type="PANTHER" id="PTHR12777">
    <property type="entry name" value="SMALL NUCLEAR RIBONUCLEOPROTEIN SM D2"/>
    <property type="match status" value="1"/>
</dbReference>
<evidence type="ECO:0000256" key="9">
    <source>
        <dbReference type="SAM" id="MobiDB-lite"/>
    </source>
</evidence>
<comment type="similarity">
    <text evidence="2 8">Belongs to the snRNP core protein family.</text>
</comment>
<protein>
    <recommendedName>
        <fullName evidence="8">Small nuclear ribonucleoprotein Sm D2</fullName>
        <shortName evidence="8">Sm-D2</shortName>
    </recommendedName>
    <alternativeName>
        <fullName evidence="8">snRNP core protein D2</fullName>
    </alternativeName>
</protein>
<dbReference type="AlphaFoldDB" id="A0A212CED9"/>
<keyword evidence="7 8" id="KW-0687">Ribonucleoprotein</keyword>
<evidence type="ECO:0000313" key="11">
    <source>
        <dbReference type="Proteomes" id="UP000242450"/>
    </source>
</evidence>
<dbReference type="Gene3D" id="2.30.30.100">
    <property type="match status" value="1"/>
</dbReference>
<dbReference type="GO" id="GO:0030532">
    <property type="term" value="C:small nuclear ribonucleoprotein complex"/>
    <property type="evidence" value="ECO:0007669"/>
    <property type="project" value="InterPro"/>
</dbReference>
<keyword evidence="4 8" id="KW-0507">mRNA processing</keyword>
<keyword evidence="3 8" id="KW-0963">Cytoplasm</keyword>
<feature type="compositionally biased region" description="Basic and acidic residues" evidence="9">
    <location>
        <begin position="7"/>
        <end position="25"/>
    </location>
</feature>
<evidence type="ECO:0000256" key="3">
    <source>
        <dbReference type="ARBA" id="ARBA00022490"/>
    </source>
</evidence>
<comment type="subcellular location">
    <subcellularLocation>
        <location evidence="8">Cytoplasm</location>
        <location evidence="8">Cytosol</location>
    </subcellularLocation>
    <subcellularLocation>
        <location evidence="1 8">Nucleus</location>
    </subcellularLocation>
    <text evidence="8">SMN-mediated assembly into core snRNPs occurs in the cytosol before SMN-mediated transport to the nucleus to be included in spliceosomes.</text>
</comment>